<feature type="transmembrane region" description="Helical" evidence="1">
    <location>
        <begin position="160"/>
        <end position="181"/>
    </location>
</feature>
<feature type="domain" description="DUF4328" evidence="2">
    <location>
        <begin position="102"/>
        <end position="259"/>
    </location>
</feature>
<protein>
    <recommendedName>
        <fullName evidence="2">DUF4328 domain-containing protein</fullName>
    </recommendedName>
</protein>
<dbReference type="Pfam" id="PF14219">
    <property type="entry name" value="DUF4328"/>
    <property type="match status" value="1"/>
</dbReference>
<gene>
    <name evidence="3" type="ORF">SAMN04487818_103387</name>
</gene>
<evidence type="ECO:0000256" key="1">
    <source>
        <dbReference type="SAM" id="Phobius"/>
    </source>
</evidence>
<feature type="transmembrane region" description="Helical" evidence="1">
    <location>
        <begin position="234"/>
        <end position="256"/>
    </location>
</feature>
<dbReference type="Proteomes" id="UP000199051">
    <property type="component" value="Unassembled WGS sequence"/>
</dbReference>
<sequence>MYQGYEWVATPPPTQRAPEPPRLRLPYLGPPRYRTPPRWGFPALAWRWPTAVVGVADEAPAAVERVRGRARFAASALWLLAAVAVIAAGAEIWRYVLLLESRTGALSRGVVQWSDSLVTTGSVLSIAAGIISVTTVIWWLHAARDAAAETAGYTPARPDWHLVPGILVPGVNLVVPGAVLAELEHAILRRPAAGRPRPSPLLITWWLTWSASGLLFATTLLWRLQDSAQAQADGVLLTAATNLAAAATAILTIRVVDRLSLLLAPIVPSSVRRLRVVRVETAAAPTRAPRPTTASR</sequence>
<proteinExistence type="predicted"/>
<evidence type="ECO:0000259" key="2">
    <source>
        <dbReference type="Pfam" id="PF14219"/>
    </source>
</evidence>
<name>A0A1H9PC68_9PSEU</name>
<feature type="transmembrane region" description="Helical" evidence="1">
    <location>
        <begin position="76"/>
        <end position="96"/>
    </location>
</feature>
<accession>A0A1H9PC68</accession>
<evidence type="ECO:0000313" key="3">
    <source>
        <dbReference type="EMBL" id="SER45771.1"/>
    </source>
</evidence>
<feature type="transmembrane region" description="Helical" evidence="1">
    <location>
        <begin position="117"/>
        <end position="140"/>
    </location>
</feature>
<dbReference type="RefSeq" id="WP_177215490.1">
    <property type="nucleotide sequence ID" value="NZ_FOGI01000003.1"/>
</dbReference>
<dbReference type="EMBL" id="FOGI01000003">
    <property type="protein sequence ID" value="SER45771.1"/>
    <property type="molecule type" value="Genomic_DNA"/>
</dbReference>
<keyword evidence="1" id="KW-0472">Membrane</keyword>
<organism evidence="3 4">
    <name type="scientific">Actinokineospora terrae</name>
    <dbReference type="NCBI Taxonomy" id="155974"/>
    <lineage>
        <taxon>Bacteria</taxon>
        <taxon>Bacillati</taxon>
        <taxon>Actinomycetota</taxon>
        <taxon>Actinomycetes</taxon>
        <taxon>Pseudonocardiales</taxon>
        <taxon>Pseudonocardiaceae</taxon>
        <taxon>Actinokineospora</taxon>
    </lineage>
</organism>
<dbReference type="STRING" id="155974.SAMN04487818_103387"/>
<reference evidence="4" key="1">
    <citation type="submission" date="2016-10" db="EMBL/GenBank/DDBJ databases">
        <authorList>
            <person name="Varghese N."/>
            <person name="Submissions S."/>
        </authorList>
    </citation>
    <scope>NUCLEOTIDE SEQUENCE [LARGE SCALE GENOMIC DNA]</scope>
    <source>
        <strain evidence="4">DSM 44260</strain>
    </source>
</reference>
<keyword evidence="4" id="KW-1185">Reference proteome</keyword>
<dbReference type="InterPro" id="IPR025565">
    <property type="entry name" value="DUF4328"/>
</dbReference>
<feature type="transmembrane region" description="Helical" evidence="1">
    <location>
        <begin position="202"/>
        <end position="222"/>
    </location>
</feature>
<keyword evidence="1" id="KW-0812">Transmembrane</keyword>
<evidence type="ECO:0000313" key="4">
    <source>
        <dbReference type="Proteomes" id="UP000199051"/>
    </source>
</evidence>
<dbReference type="AlphaFoldDB" id="A0A1H9PC68"/>
<keyword evidence="1" id="KW-1133">Transmembrane helix</keyword>